<dbReference type="InterPro" id="IPR013106">
    <property type="entry name" value="Ig_V-set"/>
</dbReference>
<dbReference type="PANTHER" id="PTHR23266">
    <property type="entry name" value="IMMUNOGLOBULIN HEAVY CHAIN"/>
    <property type="match status" value="1"/>
</dbReference>
<keyword evidence="2" id="KW-1064">Adaptive immunity</keyword>
<name>A0A8C0F150_BUBBB</name>
<dbReference type="Ensembl" id="ENSBOBT00000011387.1">
    <property type="protein sequence ID" value="ENSBOBP00000011110.1"/>
    <property type="gene ID" value="ENSBOBG00000007080.1"/>
</dbReference>
<dbReference type="InterPro" id="IPR007110">
    <property type="entry name" value="Ig-like_dom"/>
</dbReference>
<dbReference type="GO" id="GO:0002250">
    <property type="term" value="P:adaptive immune response"/>
    <property type="evidence" value="ECO:0007669"/>
    <property type="project" value="UniProtKB-KW"/>
</dbReference>
<proteinExistence type="predicted"/>
<organism evidence="5 6">
    <name type="scientific">Bubo bubo</name>
    <name type="common">Eurasian eagle-owl</name>
    <name type="synonym">Strix bubo</name>
    <dbReference type="NCBI Taxonomy" id="30461"/>
    <lineage>
        <taxon>Eukaryota</taxon>
        <taxon>Metazoa</taxon>
        <taxon>Chordata</taxon>
        <taxon>Craniata</taxon>
        <taxon>Vertebrata</taxon>
        <taxon>Euteleostomi</taxon>
        <taxon>Archelosauria</taxon>
        <taxon>Archosauria</taxon>
        <taxon>Dinosauria</taxon>
        <taxon>Saurischia</taxon>
        <taxon>Theropoda</taxon>
        <taxon>Coelurosauria</taxon>
        <taxon>Aves</taxon>
        <taxon>Neognathae</taxon>
        <taxon>Neoaves</taxon>
        <taxon>Telluraves</taxon>
        <taxon>Strigiformes</taxon>
        <taxon>Strigidae</taxon>
        <taxon>Bubo</taxon>
    </lineage>
</organism>
<dbReference type="Proteomes" id="UP000694567">
    <property type="component" value="Unplaced"/>
</dbReference>
<evidence type="ECO:0000259" key="4">
    <source>
        <dbReference type="PROSITE" id="PS50835"/>
    </source>
</evidence>
<dbReference type="SMART" id="SM00406">
    <property type="entry name" value="IGv"/>
    <property type="match status" value="1"/>
</dbReference>
<dbReference type="InterPro" id="IPR036179">
    <property type="entry name" value="Ig-like_dom_sf"/>
</dbReference>
<dbReference type="GO" id="GO:0005576">
    <property type="term" value="C:extracellular region"/>
    <property type="evidence" value="ECO:0007669"/>
    <property type="project" value="UniProtKB-ARBA"/>
</dbReference>
<evidence type="ECO:0000256" key="3">
    <source>
        <dbReference type="ARBA" id="ARBA00043265"/>
    </source>
</evidence>
<accession>A0A8C0F150</accession>
<keyword evidence="1" id="KW-0391">Immunity</keyword>
<protein>
    <recommendedName>
        <fullName evidence="4">Ig-like domain-containing protein</fullName>
    </recommendedName>
</protein>
<reference evidence="5" key="1">
    <citation type="submission" date="2025-08" db="UniProtKB">
        <authorList>
            <consortium name="Ensembl"/>
        </authorList>
    </citation>
    <scope>IDENTIFICATION</scope>
</reference>
<dbReference type="InterPro" id="IPR013783">
    <property type="entry name" value="Ig-like_fold"/>
</dbReference>
<evidence type="ECO:0000313" key="6">
    <source>
        <dbReference type="Proteomes" id="UP000694567"/>
    </source>
</evidence>
<evidence type="ECO:0000313" key="5">
    <source>
        <dbReference type="Ensembl" id="ENSBOBP00000011110.1"/>
    </source>
</evidence>
<keyword evidence="6" id="KW-1185">Reference proteome</keyword>
<feature type="domain" description="Ig-like" evidence="4">
    <location>
        <begin position="10"/>
        <end position="117"/>
    </location>
</feature>
<dbReference type="AlphaFoldDB" id="A0A8C0F150"/>
<dbReference type="InterPro" id="IPR050199">
    <property type="entry name" value="IgHV"/>
</dbReference>
<dbReference type="SUPFAM" id="SSF48726">
    <property type="entry name" value="Immunoglobulin"/>
    <property type="match status" value="1"/>
</dbReference>
<reference evidence="5" key="2">
    <citation type="submission" date="2025-09" db="UniProtKB">
        <authorList>
            <consortium name="Ensembl"/>
        </authorList>
    </citation>
    <scope>IDENTIFICATION</scope>
</reference>
<evidence type="ECO:0000256" key="1">
    <source>
        <dbReference type="ARBA" id="ARBA00022859"/>
    </source>
</evidence>
<dbReference type="GO" id="GO:0019814">
    <property type="term" value="C:immunoglobulin complex"/>
    <property type="evidence" value="ECO:0007669"/>
    <property type="project" value="UniProtKB-KW"/>
</dbReference>
<dbReference type="Gene3D" id="2.60.40.10">
    <property type="entry name" value="Immunoglobulins"/>
    <property type="match status" value="1"/>
</dbReference>
<evidence type="ECO:0000256" key="2">
    <source>
        <dbReference type="ARBA" id="ARBA00023130"/>
    </source>
</evidence>
<sequence>MAWPWPEAAPQLMLVEARGGLRVPRDSVLLSCCGSGFTRHLDIWWYRQAPGGKLEWMSISSYSGTTKKYAAAFQGRAMVSQNNSWSETPLSLHALCPWDSACYFCAIPMRTGNAAEH</sequence>
<dbReference type="Pfam" id="PF07686">
    <property type="entry name" value="V-set"/>
    <property type="match status" value="1"/>
</dbReference>
<keyword evidence="3" id="KW-1280">Immunoglobulin</keyword>
<dbReference type="PROSITE" id="PS50835">
    <property type="entry name" value="IG_LIKE"/>
    <property type="match status" value="1"/>
</dbReference>